<protein>
    <submittedName>
        <fullName evidence="2">Uncharacterized protein</fullName>
    </submittedName>
</protein>
<keyword evidence="3" id="KW-1185">Reference proteome</keyword>
<evidence type="ECO:0000313" key="2">
    <source>
        <dbReference type="EMBL" id="OJI90518.1"/>
    </source>
</evidence>
<dbReference type="OMA" id="GHQYAEP"/>
<feature type="region of interest" description="Disordered" evidence="1">
    <location>
        <begin position="178"/>
        <end position="198"/>
    </location>
</feature>
<dbReference type="STRING" id="767770.A0A1L9NMJ3"/>
<gene>
    <name evidence="2" type="ORF">ASPTUDRAFT_52376</name>
</gene>
<dbReference type="AlphaFoldDB" id="A0A1L9NMJ3"/>
<sequence length="300" mass="33192">MSSSILHSCPCCGQVTDISNALAAFIENPYCSQCGLSASESDLKLQNDLSALFDKGMNLETPLSPEESVGVQRPAPSSPIVYSITQHYHHSAHVAQQSTTRSSEGVHRRGTNATVNETLRQHNVDPSTLSAKQMELFEHAMPEQQSRLIQMWQISPEHSYAATSNVTGTKSLDQESSNVAGTVGHAPTPLNWAATGGDREMCDVPDRNENGDEGHQYAEPYMINGYEATAREWHGLPSSQPTHLMAEPTTGSPYKLSSDPVYYAHCRRWWEPTQQSSVEYQYGLFDEMNRHPQCGLVQPR</sequence>
<evidence type="ECO:0000313" key="3">
    <source>
        <dbReference type="Proteomes" id="UP000184304"/>
    </source>
</evidence>
<feature type="compositionally biased region" description="Polar residues" evidence="1">
    <location>
        <begin position="94"/>
        <end position="103"/>
    </location>
</feature>
<proteinExistence type="predicted"/>
<organism evidence="2 3">
    <name type="scientific">Aspergillus tubingensis (strain CBS 134.48)</name>
    <dbReference type="NCBI Taxonomy" id="767770"/>
    <lineage>
        <taxon>Eukaryota</taxon>
        <taxon>Fungi</taxon>
        <taxon>Dikarya</taxon>
        <taxon>Ascomycota</taxon>
        <taxon>Pezizomycotina</taxon>
        <taxon>Eurotiomycetes</taxon>
        <taxon>Eurotiomycetidae</taxon>
        <taxon>Eurotiales</taxon>
        <taxon>Aspergillaceae</taxon>
        <taxon>Aspergillus</taxon>
        <taxon>Aspergillus subgen. Circumdati</taxon>
    </lineage>
</organism>
<dbReference type="OrthoDB" id="5357075at2759"/>
<name>A0A1L9NMJ3_ASPTC</name>
<dbReference type="EMBL" id="KV878176">
    <property type="protein sequence ID" value="OJI90518.1"/>
    <property type="molecule type" value="Genomic_DNA"/>
</dbReference>
<accession>A0A1L9NMJ3</accession>
<dbReference type="VEuPathDB" id="FungiDB:ASPTUDRAFT_52376"/>
<evidence type="ECO:0000256" key="1">
    <source>
        <dbReference type="SAM" id="MobiDB-lite"/>
    </source>
</evidence>
<dbReference type="Proteomes" id="UP000184304">
    <property type="component" value="Unassembled WGS sequence"/>
</dbReference>
<reference evidence="3" key="1">
    <citation type="journal article" date="2017" name="Genome Biol.">
        <title>Comparative genomics reveals high biological diversity and specific adaptations in the industrially and medically important fungal genus Aspergillus.</title>
        <authorList>
            <person name="de Vries R.P."/>
            <person name="Riley R."/>
            <person name="Wiebenga A."/>
            <person name="Aguilar-Osorio G."/>
            <person name="Amillis S."/>
            <person name="Uchima C.A."/>
            <person name="Anderluh G."/>
            <person name="Asadollahi M."/>
            <person name="Askin M."/>
            <person name="Barry K."/>
            <person name="Battaglia E."/>
            <person name="Bayram O."/>
            <person name="Benocci T."/>
            <person name="Braus-Stromeyer S.A."/>
            <person name="Caldana C."/>
            <person name="Canovas D."/>
            <person name="Cerqueira G.C."/>
            <person name="Chen F."/>
            <person name="Chen W."/>
            <person name="Choi C."/>
            <person name="Clum A."/>
            <person name="Dos Santos R.A."/>
            <person name="Damasio A.R."/>
            <person name="Diallinas G."/>
            <person name="Emri T."/>
            <person name="Fekete E."/>
            <person name="Flipphi M."/>
            <person name="Freyberg S."/>
            <person name="Gallo A."/>
            <person name="Gournas C."/>
            <person name="Habgood R."/>
            <person name="Hainaut M."/>
            <person name="Harispe M.L."/>
            <person name="Henrissat B."/>
            <person name="Hilden K.S."/>
            <person name="Hope R."/>
            <person name="Hossain A."/>
            <person name="Karabika E."/>
            <person name="Karaffa L."/>
            <person name="Karanyi Z."/>
            <person name="Krasevec N."/>
            <person name="Kuo A."/>
            <person name="Kusch H."/>
            <person name="LaButti K."/>
            <person name="Lagendijk E.L."/>
            <person name="Lapidus A."/>
            <person name="Levasseur A."/>
            <person name="Lindquist E."/>
            <person name="Lipzen A."/>
            <person name="Logrieco A.F."/>
            <person name="MacCabe A."/>
            <person name="Maekelae M.R."/>
            <person name="Malavazi I."/>
            <person name="Melin P."/>
            <person name="Meyer V."/>
            <person name="Mielnichuk N."/>
            <person name="Miskei M."/>
            <person name="Molnar A.P."/>
            <person name="Mule G."/>
            <person name="Ngan C.Y."/>
            <person name="Orejas M."/>
            <person name="Orosz E."/>
            <person name="Ouedraogo J.P."/>
            <person name="Overkamp K.M."/>
            <person name="Park H.-S."/>
            <person name="Perrone G."/>
            <person name="Piumi F."/>
            <person name="Punt P.J."/>
            <person name="Ram A.F."/>
            <person name="Ramon A."/>
            <person name="Rauscher S."/>
            <person name="Record E."/>
            <person name="Riano-Pachon D.M."/>
            <person name="Robert V."/>
            <person name="Roehrig J."/>
            <person name="Ruller R."/>
            <person name="Salamov A."/>
            <person name="Salih N.S."/>
            <person name="Samson R.A."/>
            <person name="Sandor E."/>
            <person name="Sanguinetti M."/>
            <person name="Schuetze T."/>
            <person name="Sepcic K."/>
            <person name="Shelest E."/>
            <person name="Sherlock G."/>
            <person name="Sophianopoulou V."/>
            <person name="Squina F.M."/>
            <person name="Sun H."/>
            <person name="Susca A."/>
            <person name="Todd R.B."/>
            <person name="Tsang A."/>
            <person name="Unkles S.E."/>
            <person name="van de Wiele N."/>
            <person name="van Rossen-Uffink D."/>
            <person name="Oliveira J.V."/>
            <person name="Vesth T.C."/>
            <person name="Visser J."/>
            <person name="Yu J.-H."/>
            <person name="Zhou M."/>
            <person name="Andersen M.R."/>
            <person name="Archer D.B."/>
            <person name="Baker S.E."/>
            <person name="Benoit I."/>
            <person name="Brakhage A.A."/>
            <person name="Braus G.H."/>
            <person name="Fischer R."/>
            <person name="Frisvad J.C."/>
            <person name="Goldman G.H."/>
            <person name="Houbraken J."/>
            <person name="Oakley B."/>
            <person name="Pocsi I."/>
            <person name="Scazzocchio C."/>
            <person name="Seiboth B."/>
            <person name="vanKuyk P.A."/>
            <person name="Wortman J."/>
            <person name="Dyer P.S."/>
            <person name="Grigoriev I.V."/>
        </authorList>
    </citation>
    <scope>NUCLEOTIDE SEQUENCE [LARGE SCALE GENOMIC DNA]</scope>
    <source>
        <strain evidence="3">CBS 134.48</strain>
    </source>
</reference>
<feature type="region of interest" description="Disordered" evidence="1">
    <location>
        <begin position="92"/>
        <end position="113"/>
    </location>
</feature>